<reference evidence="13 14" key="1">
    <citation type="journal article" date="2018" name="Gigascience">
        <title>Genomes of trombidid mites reveal novel predicted allergens and laterally-transferred genes associated with secondary metabolism.</title>
        <authorList>
            <person name="Dong X."/>
            <person name="Chaisiri K."/>
            <person name="Xia D."/>
            <person name="Armstrong S.D."/>
            <person name="Fang Y."/>
            <person name="Donnelly M.J."/>
            <person name="Kadowaki T."/>
            <person name="McGarry J.W."/>
            <person name="Darby A.C."/>
            <person name="Makepeace B.L."/>
        </authorList>
    </citation>
    <scope>NUCLEOTIDE SEQUENCE [LARGE SCALE GENOMIC DNA]</scope>
    <source>
        <strain evidence="13">UoL-UT</strain>
    </source>
</reference>
<dbReference type="AlphaFoldDB" id="A0A443S9F9"/>
<evidence type="ECO:0000256" key="3">
    <source>
        <dbReference type="ARBA" id="ARBA00012750"/>
    </source>
</evidence>
<evidence type="ECO:0000256" key="6">
    <source>
        <dbReference type="ARBA" id="ARBA00022679"/>
    </source>
</evidence>
<dbReference type="Gene3D" id="3.30.1960.10">
    <property type="entry name" value="tRNA wybutosine-synthesizing-like"/>
    <property type="match status" value="1"/>
</dbReference>
<keyword evidence="6" id="KW-0808">Transferase</keyword>
<dbReference type="InterPro" id="IPR036602">
    <property type="entry name" value="tRNA_yW-synthesising-like_sf"/>
</dbReference>
<dbReference type="OrthoDB" id="263283at2759"/>
<dbReference type="UniPathway" id="UPA00375"/>
<comment type="caution">
    <text evidence="13">The sequence shown here is derived from an EMBL/GenBank/DDBJ whole genome shotgun (WGS) entry which is preliminary data.</text>
</comment>
<evidence type="ECO:0000256" key="10">
    <source>
        <dbReference type="ARBA" id="ARBA00030554"/>
    </source>
</evidence>
<dbReference type="Proteomes" id="UP000288716">
    <property type="component" value="Unassembled WGS sequence"/>
</dbReference>
<dbReference type="PANTHER" id="PTHR48418">
    <property type="entry name" value="TRNA WYBUTOSINE-SYNTHESIZING PROTEIN 3"/>
    <property type="match status" value="1"/>
</dbReference>
<dbReference type="InterPro" id="IPR003827">
    <property type="entry name" value="tRNA_yW-synthesising"/>
</dbReference>
<dbReference type="PANTHER" id="PTHR48418:SF1">
    <property type="entry name" value="TRNA WYBUTOSINE-SYNTHESIZING PROTEIN 3"/>
    <property type="match status" value="1"/>
</dbReference>
<evidence type="ECO:0000313" key="13">
    <source>
        <dbReference type="EMBL" id="RWS24162.1"/>
    </source>
</evidence>
<evidence type="ECO:0000313" key="14">
    <source>
        <dbReference type="Proteomes" id="UP000288716"/>
    </source>
</evidence>
<sequence length="176" mass="19722">MSKKGSIDIFIEPLVNDINASPKYYTTSSCSGRINLVSKLSFKDKKDCVWLFSSHEPIDDLQPLLESLNDEKCENAQFGFEAFVLHVCCDSLESAKSFIAIAIESGFRNSGITISGKDRIIAAVRSTHTLKIPLTCNGKLLVSKEYIEFIVKQANGMLTENLERIKKFHEKVKKTL</sequence>
<organism evidence="13 14">
    <name type="scientific">Leptotrombidium deliense</name>
    <dbReference type="NCBI Taxonomy" id="299467"/>
    <lineage>
        <taxon>Eukaryota</taxon>
        <taxon>Metazoa</taxon>
        <taxon>Ecdysozoa</taxon>
        <taxon>Arthropoda</taxon>
        <taxon>Chelicerata</taxon>
        <taxon>Arachnida</taxon>
        <taxon>Acari</taxon>
        <taxon>Acariformes</taxon>
        <taxon>Trombidiformes</taxon>
        <taxon>Prostigmata</taxon>
        <taxon>Anystina</taxon>
        <taxon>Parasitengona</taxon>
        <taxon>Trombiculoidea</taxon>
        <taxon>Trombiculidae</taxon>
        <taxon>Leptotrombidium</taxon>
    </lineage>
</organism>
<dbReference type="SUPFAM" id="SSF111278">
    <property type="entry name" value="SSo0622-like"/>
    <property type="match status" value="1"/>
</dbReference>
<evidence type="ECO:0000256" key="4">
    <source>
        <dbReference type="ARBA" id="ARBA00016536"/>
    </source>
</evidence>
<evidence type="ECO:0000259" key="12">
    <source>
        <dbReference type="Pfam" id="PF02676"/>
    </source>
</evidence>
<dbReference type="VEuPathDB" id="VectorBase:LDEU007878"/>
<evidence type="ECO:0000256" key="1">
    <source>
        <dbReference type="ARBA" id="ARBA00004797"/>
    </source>
</evidence>
<dbReference type="GO" id="GO:0008033">
    <property type="term" value="P:tRNA processing"/>
    <property type="evidence" value="ECO:0007669"/>
    <property type="project" value="UniProtKB-KW"/>
</dbReference>
<dbReference type="Pfam" id="PF02676">
    <property type="entry name" value="TYW3"/>
    <property type="match status" value="1"/>
</dbReference>
<comment type="pathway">
    <text evidence="1">tRNA modification; wybutosine-tRNA(Phe) biosynthesis.</text>
</comment>
<evidence type="ECO:0000256" key="7">
    <source>
        <dbReference type="ARBA" id="ARBA00022691"/>
    </source>
</evidence>
<evidence type="ECO:0000256" key="9">
    <source>
        <dbReference type="ARBA" id="ARBA00025378"/>
    </source>
</evidence>
<keyword evidence="8" id="KW-0819">tRNA processing</keyword>
<name>A0A443S9F9_9ACAR</name>
<evidence type="ECO:0000256" key="11">
    <source>
        <dbReference type="ARBA" id="ARBA00049202"/>
    </source>
</evidence>
<comment type="function">
    <text evidence="9">Probable S-adenosyl-L-methionine-dependent methyltransferase that acts as a component of the wybutosine biosynthesis pathway. Wybutosine is a hyper modified guanosine with a tricyclic base found at the 3'-position adjacent to the anticodon of eukaryotic phenylalanine tRNA.</text>
</comment>
<comment type="similarity">
    <text evidence="2">Belongs to the TYW3 family.</text>
</comment>
<keyword evidence="14" id="KW-1185">Reference proteome</keyword>
<keyword evidence="5" id="KW-0489">Methyltransferase</keyword>
<proteinExistence type="inferred from homology"/>
<evidence type="ECO:0000256" key="8">
    <source>
        <dbReference type="ARBA" id="ARBA00022694"/>
    </source>
</evidence>
<dbReference type="EMBL" id="NCKV01005280">
    <property type="protein sequence ID" value="RWS24162.1"/>
    <property type="molecule type" value="Genomic_DNA"/>
</dbReference>
<evidence type="ECO:0000256" key="2">
    <source>
        <dbReference type="ARBA" id="ARBA00008569"/>
    </source>
</evidence>
<accession>A0A443S9F9</accession>
<dbReference type="STRING" id="299467.A0A443S9F9"/>
<gene>
    <name evidence="13" type="ORF">B4U80_09790</name>
</gene>
<evidence type="ECO:0000256" key="5">
    <source>
        <dbReference type="ARBA" id="ARBA00022603"/>
    </source>
</evidence>
<keyword evidence="7" id="KW-0949">S-adenosyl-L-methionine</keyword>
<comment type="catalytic activity">
    <reaction evidence="11">
        <text>4-demethyl-7-[(3S)-3-amino-3-carboxypropyl]wyosine(37) in tRNA(Phe) + S-adenosyl-L-methionine = 7-[(3S)-3-amino-3-carboxypropyl]wyosine(37) in tRNA(Phe) + S-adenosyl-L-homocysteine + H(+)</text>
        <dbReference type="Rhea" id="RHEA:36635"/>
        <dbReference type="Rhea" id="RHEA-COMP:10378"/>
        <dbReference type="Rhea" id="RHEA-COMP:10379"/>
        <dbReference type="ChEBI" id="CHEBI:15378"/>
        <dbReference type="ChEBI" id="CHEBI:57856"/>
        <dbReference type="ChEBI" id="CHEBI:59789"/>
        <dbReference type="ChEBI" id="CHEBI:73543"/>
        <dbReference type="ChEBI" id="CHEBI:73550"/>
        <dbReference type="EC" id="2.1.1.282"/>
    </reaction>
</comment>
<feature type="domain" description="tRNA wybutosine-synthesizing protein" evidence="12">
    <location>
        <begin position="2"/>
        <end position="173"/>
    </location>
</feature>
<protein>
    <recommendedName>
        <fullName evidence="4">tRNA wybutosine-synthesizing protein 3 homolog</fullName>
        <ecNumber evidence="3">2.1.1.282</ecNumber>
    </recommendedName>
    <alternativeName>
        <fullName evidence="10">tRNA(Phe) 7-((3-amino-3-carboxypropyl)-4-demethylwyosine(37)-N(4))-methyltransferase</fullName>
    </alternativeName>
</protein>
<dbReference type="EC" id="2.1.1.282" evidence="3"/>
<dbReference type="GO" id="GO:0008168">
    <property type="term" value="F:methyltransferase activity"/>
    <property type="evidence" value="ECO:0007669"/>
    <property type="project" value="UniProtKB-KW"/>
</dbReference>
<dbReference type="GO" id="GO:0032259">
    <property type="term" value="P:methylation"/>
    <property type="evidence" value="ECO:0007669"/>
    <property type="project" value="UniProtKB-KW"/>
</dbReference>